<dbReference type="EMBL" id="LAZR01063887">
    <property type="protein sequence ID" value="KKK58618.1"/>
    <property type="molecule type" value="Genomic_DNA"/>
</dbReference>
<gene>
    <name evidence="1" type="ORF">LCGC14_3042610</name>
</gene>
<accession>A0A0F8WPM0</accession>
<sequence length="77" mass="8785">MSDNKYSPEPWYQPKGFEFEVHSQCTGPICETNPQSDANARRIVACINFLKGAETEYLERFPDGHPLSDLMHLAKKV</sequence>
<proteinExistence type="predicted"/>
<dbReference type="AlphaFoldDB" id="A0A0F8WPM0"/>
<organism evidence="1">
    <name type="scientific">marine sediment metagenome</name>
    <dbReference type="NCBI Taxonomy" id="412755"/>
    <lineage>
        <taxon>unclassified sequences</taxon>
        <taxon>metagenomes</taxon>
        <taxon>ecological metagenomes</taxon>
    </lineage>
</organism>
<evidence type="ECO:0000313" key="1">
    <source>
        <dbReference type="EMBL" id="KKK58618.1"/>
    </source>
</evidence>
<comment type="caution">
    <text evidence="1">The sequence shown here is derived from an EMBL/GenBank/DDBJ whole genome shotgun (WGS) entry which is preliminary data.</text>
</comment>
<protein>
    <submittedName>
        <fullName evidence="1">Uncharacterized protein</fullName>
    </submittedName>
</protein>
<name>A0A0F8WPM0_9ZZZZ</name>
<reference evidence="1" key="1">
    <citation type="journal article" date="2015" name="Nature">
        <title>Complex archaea that bridge the gap between prokaryotes and eukaryotes.</title>
        <authorList>
            <person name="Spang A."/>
            <person name="Saw J.H."/>
            <person name="Jorgensen S.L."/>
            <person name="Zaremba-Niedzwiedzka K."/>
            <person name="Martijn J."/>
            <person name="Lind A.E."/>
            <person name="van Eijk R."/>
            <person name="Schleper C."/>
            <person name="Guy L."/>
            <person name="Ettema T.J."/>
        </authorList>
    </citation>
    <scope>NUCLEOTIDE SEQUENCE</scope>
</reference>